<organism evidence="5 6">
    <name type="scientific">Triparma laevis f. inornata</name>
    <dbReference type="NCBI Taxonomy" id="1714386"/>
    <lineage>
        <taxon>Eukaryota</taxon>
        <taxon>Sar</taxon>
        <taxon>Stramenopiles</taxon>
        <taxon>Ochrophyta</taxon>
        <taxon>Bolidophyceae</taxon>
        <taxon>Parmales</taxon>
        <taxon>Triparmaceae</taxon>
        <taxon>Triparma</taxon>
    </lineage>
</organism>
<keyword evidence="1" id="KW-0677">Repeat</keyword>
<dbReference type="AlphaFoldDB" id="A0A9W7EGL3"/>
<evidence type="ECO:0000313" key="5">
    <source>
        <dbReference type="EMBL" id="GMH78123.1"/>
    </source>
</evidence>
<dbReference type="PANTHER" id="PTHR45641:SF19">
    <property type="entry name" value="NEPHROCYSTIN-3"/>
    <property type="match status" value="1"/>
</dbReference>
<dbReference type="PANTHER" id="PTHR45641">
    <property type="entry name" value="TETRATRICOPEPTIDE REPEAT PROTEIN (AFU_ORTHOLOGUE AFUA_6G03870)"/>
    <property type="match status" value="1"/>
</dbReference>
<evidence type="ECO:0000256" key="1">
    <source>
        <dbReference type="ARBA" id="ARBA00022737"/>
    </source>
</evidence>
<dbReference type="SMART" id="SM00028">
    <property type="entry name" value="TPR"/>
    <property type="match status" value="2"/>
</dbReference>
<sequence length="215" mass="24475">MSAKRLGRDSEKALEMSCRLITATRMSRDEKIEKFRDLVKRMERALGEENAVTLRALNTLGGNLEDKEEYEEAIKVDERYLAGRMKAIGEDHTDTLESLNNLGTIYRNLENCEKAIEYYERALKGKEKTLGKNHPNTPGTVMHIALVYGVLNDYEKAEELFERALEGWEAQVGKDHKDTKMCSEIFKICLEASGNCERLAELISSYPGLAFEEVD</sequence>
<dbReference type="Pfam" id="PF13374">
    <property type="entry name" value="TPR_10"/>
    <property type="match status" value="1"/>
</dbReference>
<comment type="caution">
    <text evidence="5">The sequence shown here is derived from an EMBL/GenBank/DDBJ whole genome shotgun (WGS) entry which is preliminary data.</text>
</comment>
<evidence type="ECO:0000256" key="4">
    <source>
        <dbReference type="SAM" id="Coils"/>
    </source>
</evidence>
<protein>
    <recommendedName>
        <fullName evidence="7">Kinesin light chain</fullName>
    </recommendedName>
</protein>
<gene>
    <name evidence="5" type="ORF">TL16_g07678</name>
</gene>
<proteinExistence type="predicted"/>
<evidence type="ECO:0000256" key="2">
    <source>
        <dbReference type="ARBA" id="ARBA00022803"/>
    </source>
</evidence>
<reference evidence="6" key="1">
    <citation type="journal article" date="2023" name="Commun. Biol.">
        <title>Genome analysis of Parmales, the sister group of diatoms, reveals the evolutionary specialization of diatoms from phago-mixotrophs to photoautotrophs.</title>
        <authorList>
            <person name="Ban H."/>
            <person name="Sato S."/>
            <person name="Yoshikawa S."/>
            <person name="Yamada K."/>
            <person name="Nakamura Y."/>
            <person name="Ichinomiya M."/>
            <person name="Sato N."/>
            <person name="Blanc-Mathieu R."/>
            <person name="Endo H."/>
            <person name="Kuwata A."/>
            <person name="Ogata H."/>
        </authorList>
    </citation>
    <scope>NUCLEOTIDE SEQUENCE [LARGE SCALE GENOMIC DNA]</scope>
</reference>
<keyword evidence="4" id="KW-0175">Coiled coil</keyword>
<dbReference type="SUPFAM" id="SSF48452">
    <property type="entry name" value="TPR-like"/>
    <property type="match status" value="1"/>
</dbReference>
<evidence type="ECO:0000313" key="6">
    <source>
        <dbReference type="Proteomes" id="UP001162640"/>
    </source>
</evidence>
<dbReference type="PROSITE" id="PS50005">
    <property type="entry name" value="TPR"/>
    <property type="match status" value="1"/>
</dbReference>
<keyword evidence="2 3" id="KW-0802">TPR repeat</keyword>
<feature type="coiled-coil region" evidence="4">
    <location>
        <begin position="109"/>
        <end position="171"/>
    </location>
</feature>
<dbReference type="EMBL" id="BLQM01000244">
    <property type="protein sequence ID" value="GMH78123.1"/>
    <property type="molecule type" value="Genomic_DNA"/>
</dbReference>
<accession>A0A9W7EGL3</accession>
<dbReference type="Pfam" id="PF13424">
    <property type="entry name" value="TPR_12"/>
    <property type="match status" value="1"/>
</dbReference>
<dbReference type="InterPro" id="IPR011990">
    <property type="entry name" value="TPR-like_helical_dom_sf"/>
</dbReference>
<evidence type="ECO:0000256" key="3">
    <source>
        <dbReference type="PROSITE-ProRule" id="PRU00339"/>
    </source>
</evidence>
<dbReference type="Proteomes" id="UP001162640">
    <property type="component" value="Unassembled WGS sequence"/>
</dbReference>
<dbReference type="PROSITE" id="PS50293">
    <property type="entry name" value="TPR_REGION"/>
    <property type="match status" value="1"/>
</dbReference>
<evidence type="ECO:0008006" key="7">
    <source>
        <dbReference type="Google" id="ProtNLM"/>
    </source>
</evidence>
<feature type="repeat" description="TPR" evidence="3">
    <location>
        <begin position="96"/>
        <end position="129"/>
    </location>
</feature>
<name>A0A9W7EGL3_9STRA</name>
<dbReference type="Gene3D" id="1.25.40.10">
    <property type="entry name" value="Tetratricopeptide repeat domain"/>
    <property type="match status" value="1"/>
</dbReference>
<dbReference type="InterPro" id="IPR019734">
    <property type="entry name" value="TPR_rpt"/>
</dbReference>